<feature type="compositionally biased region" description="Acidic residues" evidence="1">
    <location>
        <begin position="223"/>
        <end position="233"/>
    </location>
</feature>
<accession>A0AAD7KIW2</accession>
<dbReference type="Proteomes" id="UP001215598">
    <property type="component" value="Unassembled WGS sequence"/>
</dbReference>
<comment type="caution">
    <text evidence="2">The sequence shown here is derived from an EMBL/GenBank/DDBJ whole genome shotgun (WGS) entry which is preliminary data.</text>
</comment>
<feature type="region of interest" description="Disordered" evidence="1">
    <location>
        <begin position="156"/>
        <end position="182"/>
    </location>
</feature>
<gene>
    <name evidence="2" type="ORF">B0H16DRAFT_1708122</name>
</gene>
<protein>
    <submittedName>
        <fullName evidence="2">Uncharacterized protein</fullName>
    </submittedName>
</protein>
<reference evidence="2" key="1">
    <citation type="submission" date="2023-03" db="EMBL/GenBank/DDBJ databases">
        <title>Massive genome expansion in bonnet fungi (Mycena s.s.) driven by repeated elements and novel gene families across ecological guilds.</title>
        <authorList>
            <consortium name="Lawrence Berkeley National Laboratory"/>
            <person name="Harder C.B."/>
            <person name="Miyauchi S."/>
            <person name="Viragh M."/>
            <person name="Kuo A."/>
            <person name="Thoen E."/>
            <person name="Andreopoulos B."/>
            <person name="Lu D."/>
            <person name="Skrede I."/>
            <person name="Drula E."/>
            <person name="Henrissat B."/>
            <person name="Morin E."/>
            <person name="Kohler A."/>
            <person name="Barry K."/>
            <person name="LaButti K."/>
            <person name="Morin E."/>
            <person name="Salamov A."/>
            <person name="Lipzen A."/>
            <person name="Mereny Z."/>
            <person name="Hegedus B."/>
            <person name="Baldrian P."/>
            <person name="Stursova M."/>
            <person name="Weitz H."/>
            <person name="Taylor A."/>
            <person name="Grigoriev I.V."/>
            <person name="Nagy L.G."/>
            <person name="Martin F."/>
            <person name="Kauserud H."/>
        </authorList>
    </citation>
    <scope>NUCLEOTIDE SEQUENCE</scope>
    <source>
        <strain evidence="2">CBHHK182m</strain>
    </source>
</reference>
<dbReference type="AlphaFoldDB" id="A0AAD7KIW2"/>
<evidence type="ECO:0000256" key="1">
    <source>
        <dbReference type="SAM" id="MobiDB-lite"/>
    </source>
</evidence>
<proteinExistence type="predicted"/>
<feature type="compositionally biased region" description="Polar residues" evidence="1">
    <location>
        <begin position="211"/>
        <end position="220"/>
    </location>
</feature>
<dbReference type="EMBL" id="JARKIB010000001">
    <property type="protein sequence ID" value="KAJ7785885.1"/>
    <property type="molecule type" value="Genomic_DNA"/>
</dbReference>
<name>A0AAD7KIW2_9AGAR</name>
<sequence>MATEHTITRQTLRSCEENIPSQEFPCPRPPIVDKPQSHSEFSLSRSPPNFIYTTFTSYATWLLRILLFWPSSRAISENQKFPITSPSTLSPTEDSLKALKLQRLMDRRKQEAERARCTRGVVLAFFGQAEVGSSIGSAEKRKRAALSEDDEAPSLPIVRFDHKSRSPPSPSSESSCGIPELRYIPPQNKSFVKEEEFEPSILSRSASSCWDTESNVSWPSEDTAWDDSDSDSEAELQECAMMLLLEDSES</sequence>
<evidence type="ECO:0000313" key="2">
    <source>
        <dbReference type="EMBL" id="KAJ7785885.1"/>
    </source>
</evidence>
<feature type="region of interest" description="Disordered" evidence="1">
    <location>
        <begin position="211"/>
        <end position="233"/>
    </location>
</feature>
<organism evidence="2 3">
    <name type="scientific">Mycena metata</name>
    <dbReference type="NCBI Taxonomy" id="1033252"/>
    <lineage>
        <taxon>Eukaryota</taxon>
        <taxon>Fungi</taxon>
        <taxon>Dikarya</taxon>
        <taxon>Basidiomycota</taxon>
        <taxon>Agaricomycotina</taxon>
        <taxon>Agaricomycetes</taxon>
        <taxon>Agaricomycetidae</taxon>
        <taxon>Agaricales</taxon>
        <taxon>Marasmiineae</taxon>
        <taxon>Mycenaceae</taxon>
        <taxon>Mycena</taxon>
    </lineage>
</organism>
<evidence type="ECO:0000313" key="3">
    <source>
        <dbReference type="Proteomes" id="UP001215598"/>
    </source>
</evidence>
<keyword evidence="3" id="KW-1185">Reference proteome</keyword>